<gene>
    <name evidence="9" type="ORF">BOKJ2_LOCUS14495</name>
</gene>
<dbReference type="SMART" id="SM00396">
    <property type="entry name" value="ZnF_UBR1"/>
    <property type="match status" value="1"/>
</dbReference>
<dbReference type="SMART" id="SM00369">
    <property type="entry name" value="LRR_TYP"/>
    <property type="match status" value="5"/>
</dbReference>
<evidence type="ECO:0000256" key="6">
    <source>
        <dbReference type="PROSITE-ProRule" id="PRU00508"/>
    </source>
</evidence>
<keyword evidence="2" id="KW-0479">Metal-binding</keyword>
<feature type="compositionally biased region" description="Polar residues" evidence="7">
    <location>
        <begin position="537"/>
        <end position="546"/>
    </location>
</feature>
<evidence type="ECO:0000256" key="5">
    <source>
        <dbReference type="ARBA" id="ARBA00022833"/>
    </source>
</evidence>
<keyword evidence="10" id="KW-1185">Reference proteome</keyword>
<evidence type="ECO:0000313" key="10">
    <source>
        <dbReference type="Proteomes" id="UP000614601"/>
    </source>
</evidence>
<feature type="compositionally biased region" description="Low complexity" evidence="7">
    <location>
        <begin position="477"/>
        <end position="487"/>
    </location>
</feature>
<protein>
    <recommendedName>
        <fullName evidence="8">UBR-type domain-containing protein</fullName>
    </recommendedName>
</protein>
<dbReference type="InterPro" id="IPR025875">
    <property type="entry name" value="Leu-rich_rpt_4"/>
</dbReference>
<dbReference type="AlphaFoldDB" id="A0A811LRT4"/>
<dbReference type="InterPro" id="IPR003591">
    <property type="entry name" value="Leu-rich_rpt_typical-subtyp"/>
</dbReference>
<feature type="domain" description="UBR-type" evidence="8">
    <location>
        <begin position="746"/>
        <end position="821"/>
    </location>
</feature>
<dbReference type="PROSITE" id="PS51450">
    <property type="entry name" value="LRR"/>
    <property type="match status" value="3"/>
</dbReference>
<keyword evidence="3" id="KW-0677">Repeat</keyword>
<dbReference type="PROSITE" id="PS51157">
    <property type="entry name" value="ZF_UBR"/>
    <property type="match status" value="1"/>
</dbReference>
<dbReference type="Pfam" id="PF02207">
    <property type="entry name" value="zf-UBR"/>
    <property type="match status" value="1"/>
</dbReference>
<evidence type="ECO:0000256" key="2">
    <source>
        <dbReference type="ARBA" id="ARBA00022723"/>
    </source>
</evidence>
<dbReference type="Gene3D" id="1.10.418.10">
    <property type="entry name" value="Calponin-like domain"/>
    <property type="match status" value="1"/>
</dbReference>
<evidence type="ECO:0000256" key="3">
    <source>
        <dbReference type="ARBA" id="ARBA00022737"/>
    </source>
</evidence>
<evidence type="ECO:0000256" key="7">
    <source>
        <dbReference type="SAM" id="MobiDB-lite"/>
    </source>
</evidence>
<feature type="compositionally biased region" description="Low complexity" evidence="7">
    <location>
        <begin position="547"/>
        <end position="576"/>
    </location>
</feature>
<sequence length="975" mass="108154">MLNLPCEKVLHDAFLTGLLNLSQRQLKEFPNEASSDISDLIKADISSNCLTELPITLCELRVLETLEFRSNSLKTIPPAISSLISLTYLDLSDNHLTDLPDVLFSLPLKVLLLSRNRLQSISAEIRHLGPTIEEIDLSSNKIRSLPNGLSVLTELRVLNLRGNQLKDLPGDIGTMNVRSLDLGNNLLIRLPVEFCKLGGCVDFKVDGNPLIEPPMNVVRRGRAHIFKWLSTKIDDNHTNNNITDRMMNGDHALTASCAAFGLNSSYGLDFNRANTLNATIRRSDRGSQYRNLEQKRIERRSRSSRLTTTVRCGPFNGTDSGYISTGDDLRDQLESINLGLNELNASTKTLCYVDEVDVNSNDVTLKESDLVNEIQKTYEQSLASTLKSTQVSSVQSPSHSTSLLDLSNNNAQRLLKSRPTNVVPPLTRERANGVSSTTVNKVLSPVEENNEKVEITTKPPTTHLHKSITVNGNVGRAKTSSTATSETAVKEAKLSSAPSRPTESATRTAKTAGTGNENGTTVPNGLEKTRPARPITRSGSISTATKLPSTRPSTLSSRTNSTTSSRMSSRSSSTMSLATKEPKIVRKAVATGRGAKIQPVGSKITARTIAPESEIKKELNGNPPPPKQFQKAQSIDRTTISARKLTTRPKTLLTQSKMSQSVMNLNGSTLTTSSSVEVLRKTLQKHVTEKLEVTREKLAYQLADGVILCNFVNSLWPRTIPTVGKALGSLSVAQTRARKNVENFIVACRSHGVSDAYVRRQLIFSCLTCQKSSGEMAGICFACSENCHEGHELVQLNKRRDFCCDCGNAKFKDNNCKLFYDWFHAEHVGINEDYCRLDLNAELVCIGCAKSHLWLRKYKKLYDEQIERGLIIMGRRETATCVLDYVRVEDDGKGICFTSAEWRKLLCKCAECQRFYKDDDIGQIVTNGNDRFNSDPILNRFDKLEEHVNKLDKSVKKQEMHDKERTENERKGKCD</sequence>
<feature type="region of interest" description="Disordered" evidence="7">
    <location>
        <begin position="472"/>
        <end position="579"/>
    </location>
</feature>
<dbReference type="InterPro" id="IPR036872">
    <property type="entry name" value="CH_dom_sf"/>
</dbReference>
<keyword evidence="4" id="KW-0863">Zinc-finger</keyword>
<dbReference type="Pfam" id="PF12799">
    <property type="entry name" value="LRR_4"/>
    <property type="match status" value="1"/>
</dbReference>
<dbReference type="Gene3D" id="3.80.10.10">
    <property type="entry name" value="Ribonuclease Inhibitor"/>
    <property type="match status" value="2"/>
</dbReference>
<feature type="compositionally biased region" description="Polar residues" evidence="7">
    <location>
        <begin position="496"/>
        <end position="523"/>
    </location>
</feature>
<evidence type="ECO:0000256" key="1">
    <source>
        <dbReference type="ARBA" id="ARBA00022614"/>
    </source>
</evidence>
<dbReference type="EMBL" id="CAJFCW020000006">
    <property type="protein sequence ID" value="CAG9128469.1"/>
    <property type="molecule type" value="Genomic_DNA"/>
</dbReference>
<dbReference type="CDD" id="cd19677">
    <property type="entry name" value="UBR-box_UBR7"/>
    <property type="match status" value="1"/>
</dbReference>
<dbReference type="GO" id="GO:0005737">
    <property type="term" value="C:cytoplasm"/>
    <property type="evidence" value="ECO:0007669"/>
    <property type="project" value="TreeGrafter"/>
</dbReference>
<evidence type="ECO:0000313" key="9">
    <source>
        <dbReference type="EMBL" id="CAD5231145.1"/>
    </source>
</evidence>
<dbReference type="InterPro" id="IPR050216">
    <property type="entry name" value="LRR_domain-containing"/>
</dbReference>
<keyword evidence="5" id="KW-0862">Zinc</keyword>
<dbReference type="Pfam" id="PF00307">
    <property type="entry name" value="CH"/>
    <property type="match status" value="1"/>
</dbReference>
<dbReference type="InterPro" id="IPR001611">
    <property type="entry name" value="Leu-rich_rpt"/>
</dbReference>
<dbReference type="InterPro" id="IPR047506">
    <property type="entry name" value="UBR7-like_UBR-box"/>
</dbReference>
<dbReference type="PANTHER" id="PTHR48051">
    <property type="match status" value="1"/>
</dbReference>
<dbReference type="GO" id="GO:0008270">
    <property type="term" value="F:zinc ion binding"/>
    <property type="evidence" value="ECO:0007669"/>
    <property type="project" value="UniProtKB-KW"/>
</dbReference>
<keyword evidence="1" id="KW-0433">Leucine-rich repeat</keyword>
<dbReference type="PANTHER" id="PTHR48051:SF21">
    <property type="entry name" value="CALPONIN-HOMOLOGY (CH) DOMAIN-CONTAINING PROTEIN"/>
    <property type="match status" value="1"/>
</dbReference>
<dbReference type="InterPro" id="IPR001715">
    <property type="entry name" value="CH_dom"/>
</dbReference>
<dbReference type="InterPro" id="IPR003126">
    <property type="entry name" value="Znf_UBR"/>
</dbReference>
<reference evidence="9" key="1">
    <citation type="submission" date="2020-09" db="EMBL/GenBank/DDBJ databases">
        <authorList>
            <person name="Kikuchi T."/>
        </authorList>
    </citation>
    <scope>NUCLEOTIDE SEQUENCE</scope>
    <source>
        <strain evidence="9">SH1</strain>
    </source>
</reference>
<proteinExistence type="predicted"/>
<dbReference type="SUPFAM" id="SSF52058">
    <property type="entry name" value="L domain-like"/>
    <property type="match status" value="1"/>
</dbReference>
<dbReference type="InterPro" id="IPR032675">
    <property type="entry name" value="LRR_dom_sf"/>
</dbReference>
<dbReference type="EMBL" id="CAJFDH010000006">
    <property type="protein sequence ID" value="CAD5231145.1"/>
    <property type="molecule type" value="Genomic_DNA"/>
</dbReference>
<evidence type="ECO:0000256" key="4">
    <source>
        <dbReference type="ARBA" id="ARBA00022771"/>
    </source>
</evidence>
<evidence type="ECO:0000259" key="8">
    <source>
        <dbReference type="PROSITE" id="PS51157"/>
    </source>
</evidence>
<dbReference type="Proteomes" id="UP000783686">
    <property type="component" value="Unassembled WGS sequence"/>
</dbReference>
<feature type="region of interest" description="Disordered" evidence="7">
    <location>
        <begin position="613"/>
        <end position="638"/>
    </location>
</feature>
<feature type="zinc finger region" description="UBR-type" evidence="6">
    <location>
        <begin position="746"/>
        <end position="821"/>
    </location>
</feature>
<dbReference type="OrthoDB" id="660555at2759"/>
<dbReference type="SUPFAM" id="SSF47576">
    <property type="entry name" value="Calponin-homology domain, CH-domain"/>
    <property type="match status" value="1"/>
</dbReference>
<organism evidence="9 10">
    <name type="scientific">Bursaphelenchus okinawaensis</name>
    <dbReference type="NCBI Taxonomy" id="465554"/>
    <lineage>
        <taxon>Eukaryota</taxon>
        <taxon>Metazoa</taxon>
        <taxon>Ecdysozoa</taxon>
        <taxon>Nematoda</taxon>
        <taxon>Chromadorea</taxon>
        <taxon>Rhabditida</taxon>
        <taxon>Tylenchina</taxon>
        <taxon>Tylenchomorpha</taxon>
        <taxon>Aphelenchoidea</taxon>
        <taxon>Aphelenchoididae</taxon>
        <taxon>Bursaphelenchus</taxon>
    </lineage>
</organism>
<dbReference type="Pfam" id="PF13855">
    <property type="entry name" value="LRR_8"/>
    <property type="match status" value="1"/>
</dbReference>
<accession>A0A811LRT4</accession>
<comment type="caution">
    <text evidence="9">The sequence shown here is derived from an EMBL/GenBank/DDBJ whole genome shotgun (WGS) entry which is preliminary data.</text>
</comment>
<feature type="region of interest" description="Disordered" evidence="7">
    <location>
        <begin position="952"/>
        <end position="975"/>
    </location>
</feature>
<dbReference type="Proteomes" id="UP000614601">
    <property type="component" value="Unassembled WGS sequence"/>
</dbReference>
<name>A0A811LRT4_9BILA</name>